<accession>K9W2Q8</accession>
<organism evidence="2 3">
    <name type="scientific">Crinalium epipsammum PCC 9333</name>
    <dbReference type="NCBI Taxonomy" id="1173022"/>
    <lineage>
        <taxon>Bacteria</taxon>
        <taxon>Bacillati</taxon>
        <taxon>Cyanobacteriota</taxon>
        <taxon>Cyanophyceae</taxon>
        <taxon>Gomontiellales</taxon>
        <taxon>Gomontiellaceae</taxon>
        <taxon>Crinalium</taxon>
    </lineage>
</organism>
<dbReference type="CDD" id="cd02440">
    <property type="entry name" value="AdoMet_MTases"/>
    <property type="match status" value="1"/>
</dbReference>
<dbReference type="SUPFAM" id="SSF53335">
    <property type="entry name" value="S-adenosyl-L-methionine-dependent methyltransferases"/>
    <property type="match status" value="1"/>
</dbReference>
<dbReference type="EMBL" id="CP003620">
    <property type="protein sequence ID" value="AFZ14638.1"/>
    <property type="molecule type" value="Genomic_DNA"/>
</dbReference>
<dbReference type="Gene3D" id="3.40.50.150">
    <property type="entry name" value="Vaccinia Virus protein VP39"/>
    <property type="match status" value="1"/>
</dbReference>
<dbReference type="InterPro" id="IPR029063">
    <property type="entry name" value="SAM-dependent_MTases_sf"/>
</dbReference>
<dbReference type="STRING" id="1173022.Cri9333_3828"/>
<dbReference type="KEGG" id="cep:Cri9333_3828"/>
<proteinExistence type="predicted"/>
<keyword evidence="3" id="KW-1185">Reference proteome</keyword>
<dbReference type="Proteomes" id="UP000010472">
    <property type="component" value="Chromosome"/>
</dbReference>
<evidence type="ECO:0000259" key="1">
    <source>
        <dbReference type="Pfam" id="PF08241"/>
    </source>
</evidence>
<feature type="domain" description="Methyltransferase type 11" evidence="1">
    <location>
        <begin position="75"/>
        <end position="174"/>
    </location>
</feature>
<sequence>MSQKTNDYQLISNLTPEEKRIATRFNRQYRGEALELPEDLKTLPIYRDWVTGNLAAKIASPFWEIQQPQKNQHCLDIGCGVSFLIYPWREWGAFFSGQDISSVARDALISRGPQLNSKLFKGVELGAARQLRYDDAQFDFAIATGWSCYYSLDYWQDVIKEVKRVLKPHSSFVFDVLNPEKPLALDWAVLETELGAEVFLEPLADWEKLIKSAGGKINKQLSGELFELYKVTF</sequence>
<dbReference type="InterPro" id="IPR013216">
    <property type="entry name" value="Methyltransf_11"/>
</dbReference>
<keyword evidence="2" id="KW-0808">Transferase</keyword>
<gene>
    <name evidence="2" type="ORF">Cri9333_3828</name>
</gene>
<keyword evidence="2" id="KW-0489">Methyltransferase</keyword>
<dbReference type="PATRIC" id="fig|1173022.3.peg.4121"/>
<dbReference type="GO" id="GO:0008757">
    <property type="term" value="F:S-adenosylmethionine-dependent methyltransferase activity"/>
    <property type="evidence" value="ECO:0007669"/>
    <property type="project" value="InterPro"/>
</dbReference>
<reference evidence="2 3" key="1">
    <citation type="submission" date="2012-06" db="EMBL/GenBank/DDBJ databases">
        <title>Finished chromosome of genome of Crinalium epipsammum PCC 9333.</title>
        <authorList>
            <consortium name="US DOE Joint Genome Institute"/>
            <person name="Gugger M."/>
            <person name="Coursin T."/>
            <person name="Rippka R."/>
            <person name="Tandeau De Marsac N."/>
            <person name="Huntemann M."/>
            <person name="Wei C.-L."/>
            <person name="Han J."/>
            <person name="Detter J.C."/>
            <person name="Han C."/>
            <person name="Tapia R."/>
            <person name="Davenport K."/>
            <person name="Daligault H."/>
            <person name="Erkkila T."/>
            <person name="Gu W."/>
            <person name="Munk A.C.C."/>
            <person name="Teshima H."/>
            <person name="Xu Y."/>
            <person name="Chain P."/>
            <person name="Chen A."/>
            <person name="Krypides N."/>
            <person name="Mavromatis K."/>
            <person name="Markowitz V."/>
            <person name="Szeto E."/>
            <person name="Ivanova N."/>
            <person name="Mikhailova N."/>
            <person name="Ovchinnikova G."/>
            <person name="Pagani I."/>
            <person name="Pati A."/>
            <person name="Goodwin L."/>
            <person name="Peters L."/>
            <person name="Pitluck S."/>
            <person name="Woyke T."/>
            <person name="Kerfeld C."/>
        </authorList>
    </citation>
    <scope>NUCLEOTIDE SEQUENCE [LARGE SCALE GENOMIC DNA]</scope>
    <source>
        <strain evidence="2 3">PCC 9333</strain>
    </source>
</reference>
<dbReference type="eggNOG" id="COG0500">
    <property type="taxonomic scope" value="Bacteria"/>
</dbReference>
<name>K9W2Q8_9CYAN</name>
<dbReference type="Pfam" id="PF08241">
    <property type="entry name" value="Methyltransf_11"/>
    <property type="match status" value="1"/>
</dbReference>
<dbReference type="RefSeq" id="WP_015204738.1">
    <property type="nucleotide sequence ID" value="NC_019753.1"/>
</dbReference>
<protein>
    <submittedName>
        <fullName evidence="2">Methyltransferase type 11</fullName>
    </submittedName>
</protein>
<evidence type="ECO:0000313" key="2">
    <source>
        <dbReference type="EMBL" id="AFZ14638.1"/>
    </source>
</evidence>
<dbReference type="HOGENOM" id="CLU_099336_0_0_3"/>
<dbReference type="GO" id="GO:0032259">
    <property type="term" value="P:methylation"/>
    <property type="evidence" value="ECO:0007669"/>
    <property type="project" value="UniProtKB-KW"/>
</dbReference>
<evidence type="ECO:0000313" key="3">
    <source>
        <dbReference type="Proteomes" id="UP000010472"/>
    </source>
</evidence>
<dbReference type="AlphaFoldDB" id="K9W2Q8"/>